<accession>A0A2U2PER8</accession>
<sequence>MRYFGALLLVVFLAVSGQLRAQQFIDFSAFSPFVGIQAGTQGIGIESGYPLGKAFNIRAGINFFPPARFDIKNNGLKVSRSNVMLTADWQPLFGNEGWFARKWFVSAGASHFFQNKAKRIVGHSEDDGDDYDYTVKLHQVPYIGTGLNRITLGNQFYLSLNAGYFISVKSPEVIMEGTGEFHLQRQKNIRNKIGSFPYNALKGLNAQAGFYWTF</sequence>
<dbReference type="Proteomes" id="UP000245647">
    <property type="component" value="Unassembled WGS sequence"/>
</dbReference>
<proteinExistence type="predicted"/>
<dbReference type="RefSeq" id="WP_109416412.1">
    <property type="nucleotide sequence ID" value="NZ_QEAS01000011.1"/>
</dbReference>
<keyword evidence="2" id="KW-1185">Reference proteome</keyword>
<dbReference type="Gene3D" id="2.40.160.170">
    <property type="match status" value="1"/>
</dbReference>
<dbReference type="AlphaFoldDB" id="A0A2U2PER8"/>
<evidence type="ECO:0000313" key="1">
    <source>
        <dbReference type="EMBL" id="PWG79895.1"/>
    </source>
</evidence>
<protein>
    <recommendedName>
        <fullName evidence="3">Outer membrane protein beta-barrel domain-containing protein</fullName>
    </recommendedName>
</protein>
<evidence type="ECO:0000313" key="2">
    <source>
        <dbReference type="Proteomes" id="UP000245647"/>
    </source>
</evidence>
<reference evidence="1 2" key="1">
    <citation type="submission" date="2018-04" db="EMBL/GenBank/DDBJ databases">
        <title>Pedobacter chongqingensis sp. nov., isolated from a rottenly hemp rope.</title>
        <authorList>
            <person name="Cai Y."/>
        </authorList>
    </citation>
    <scope>NUCLEOTIDE SEQUENCE [LARGE SCALE GENOMIC DNA]</scope>
    <source>
        <strain evidence="1 2">FJ4-8</strain>
    </source>
</reference>
<comment type="caution">
    <text evidence="1">The sequence shown here is derived from an EMBL/GenBank/DDBJ whole genome shotgun (WGS) entry which is preliminary data.</text>
</comment>
<gene>
    <name evidence="1" type="ORF">DDR33_13915</name>
</gene>
<organism evidence="1 2">
    <name type="scientific">Pararcticibacter amylolyticus</name>
    <dbReference type="NCBI Taxonomy" id="2173175"/>
    <lineage>
        <taxon>Bacteria</taxon>
        <taxon>Pseudomonadati</taxon>
        <taxon>Bacteroidota</taxon>
        <taxon>Sphingobacteriia</taxon>
        <taxon>Sphingobacteriales</taxon>
        <taxon>Sphingobacteriaceae</taxon>
        <taxon>Pararcticibacter</taxon>
    </lineage>
</organism>
<dbReference type="OrthoDB" id="790117at2"/>
<dbReference type="EMBL" id="QEAS01000011">
    <property type="protein sequence ID" value="PWG79895.1"/>
    <property type="molecule type" value="Genomic_DNA"/>
</dbReference>
<evidence type="ECO:0008006" key="3">
    <source>
        <dbReference type="Google" id="ProtNLM"/>
    </source>
</evidence>
<name>A0A2U2PER8_9SPHI</name>